<dbReference type="PANTHER" id="PTHR36182:SF2">
    <property type="entry name" value="LYTIC POLYSACCHARIDE MONOOXYGENASE"/>
    <property type="match status" value="1"/>
</dbReference>
<evidence type="ECO:0000313" key="3">
    <source>
        <dbReference type="EMBL" id="KAJ2786694.1"/>
    </source>
</evidence>
<name>A0A9W8HN08_9FUNG</name>
<evidence type="ECO:0008006" key="5">
    <source>
        <dbReference type="Google" id="ProtNLM"/>
    </source>
</evidence>
<organism evidence="3 4">
    <name type="scientific">Coemansia interrupta</name>
    <dbReference type="NCBI Taxonomy" id="1126814"/>
    <lineage>
        <taxon>Eukaryota</taxon>
        <taxon>Fungi</taxon>
        <taxon>Fungi incertae sedis</taxon>
        <taxon>Zoopagomycota</taxon>
        <taxon>Kickxellomycotina</taxon>
        <taxon>Kickxellomycetes</taxon>
        <taxon>Kickxellales</taxon>
        <taxon>Kickxellaceae</taxon>
        <taxon>Coemansia</taxon>
    </lineage>
</organism>
<accession>A0A9W8HN08</accession>
<dbReference type="OrthoDB" id="2342176at2759"/>
<dbReference type="EMBL" id="JANBUM010000048">
    <property type="protein sequence ID" value="KAJ2786694.1"/>
    <property type="molecule type" value="Genomic_DNA"/>
</dbReference>
<keyword evidence="4" id="KW-1185">Reference proteome</keyword>
<feature type="region of interest" description="Disordered" evidence="1">
    <location>
        <begin position="235"/>
        <end position="281"/>
    </location>
</feature>
<gene>
    <name evidence="3" type="ORF">GGI15_001322</name>
</gene>
<dbReference type="Gene3D" id="2.70.50.70">
    <property type="match status" value="1"/>
</dbReference>
<sequence length="366" mass="37545">MYIQSVLVSLFAVASAHVSMRSPCVRYTPFCETCPELPAGQSLDENINAPIGTHDSISQPLCKYTTPYGTPAAHWTAGSTVTVDFHPHAAVHGGGHCQFALSYDGGNTFVVIHDELRYCFTGGPSSSNTGSKLEYQIALPSDLPSGDRVVFAWAWNNAIGNREFYMNCADVSIQGKPGGSYSGPQMLVANYGPATPFIPEFNGNYETGIELYNDRKMITITGSGSYSNSTAAPVTGGNGAANGGGAGSPQPGNGAPAPGPVPPPTPSAPVTPGGSGAYGAGLPPIIGTDMPTHAGSGSPTFSTSYVPAATPPPVFSTAPTSTNGGYNVVSSVPVYHARVAVIPSSAGIAYSAAPAPTRPCKHVVKY</sequence>
<feature type="signal peptide" evidence="2">
    <location>
        <begin position="1"/>
        <end position="16"/>
    </location>
</feature>
<feature type="compositionally biased region" description="Gly residues" evidence="1">
    <location>
        <begin position="236"/>
        <end position="247"/>
    </location>
</feature>
<dbReference type="Proteomes" id="UP001140172">
    <property type="component" value="Unassembled WGS sequence"/>
</dbReference>
<reference evidence="3" key="1">
    <citation type="submission" date="2022-07" db="EMBL/GenBank/DDBJ databases">
        <title>Phylogenomic reconstructions and comparative analyses of Kickxellomycotina fungi.</title>
        <authorList>
            <person name="Reynolds N.K."/>
            <person name="Stajich J.E."/>
            <person name="Barry K."/>
            <person name="Grigoriev I.V."/>
            <person name="Crous P."/>
            <person name="Smith M.E."/>
        </authorList>
    </citation>
    <scope>NUCLEOTIDE SEQUENCE</scope>
    <source>
        <strain evidence="3">BCRC 34489</strain>
    </source>
</reference>
<comment type="caution">
    <text evidence="3">The sequence shown here is derived from an EMBL/GenBank/DDBJ whole genome shotgun (WGS) entry which is preliminary data.</text>
</comment>
<feature type="chain" id="PRO_5040921939" description="Chitin-binding type-4 domain-containing protein" evidence="2">
    <location>
        <begin position="17"/>
        <end position="366"/>
    </location>
</feature>
<evidence type="ECO:0000313" key="4">
    <source>
        <dbReference type="Proteomes" id="UP001140172"/>
    </source>
</evidence>
<dbReference type="PANTHER" id="PTHR36182">
    <property type="entry name" value="PROTEIN, PUTATIVE (AFU_ORTHOLOGUE AFUA_6G10930)-RELATED"/>
    <property type="match status" value="1"/>
</dbReference>
<evidence type="ECO:0000256" key="1">
    <source>
        <dbReference type="SAM" id="MobiDB-lite"/>
    </source>
</evidence>
<protein>
    <recommendedName>
        <fullName evidence="5">Chitin-binding type-4 domain-containing protein</fullName>
    </recommendedName>
</protein>
<feature type="compositionally biased region" description="Pro residues" evidence="1">
    <location>
        <begin position="257"/>
        <end position="269"/>
    </location>
</feature>
<keyword evidence="2" id="KW-0732">Signal</keyword>
<evidence type="ECO:0000256" key="2">
    <source>
        <dbReference type="SAM" id="SignalP"/>
    </source>
</evidence>
<dbReference type="AlphaFoldDB" id="A0A9W8HN08"/>
<proteinExistence type="predicted"/>